<feature type="domain" description="Aminoglycoside phosphotransferase" evidence="5">
    <location>
        <begin position="35"/>
        <end position="238"/>
    </location>
</feature>
<keyword evidence="2" id="KW-0547">Nucleotide-binding</keyword>
<dbReference type="Gene3D" id="3.30.200.20">
    <property type="entry name" value="Phosphorylase Kinase, domain 1"/>
    <property type="match status" value="1"/>
</dbReference>
<evidence type="ECO:0000256" key="2">
    <source>
        <dbReference type="ARBA" id="ARBA00022741"/>
    </source>
</evidence>
<dbReference type="GO" id="GO:0019165">
    <property type="term" value="F:thiamine kinase activity"/>
    <property type="evidence" value="ECO:0007669"/>
    <property type="project" value="UniProtKB-EC"/>
</dbReference>
<dbReference type="InterPro" id="IPR052077">
    <property type="entry name" value="CcrZ_PhaseVar_Mediator"/>
</dbReference>
<gene>
    <name evidence="6" type="primary">thiK</name>
    <name evidence="6" type="ORF">VEx25_0646</name>
</gene>
<evidence type="ECO:0000259" key="5">
    <source>
        <dbReference type="Pfam" id="PF01636"/>
    </source>
</evidence>
<dbReference type="PANTHER" id="PTHR40086">
    <property type="entry name" value="PHOSPHOTRANSFERASE YTMP-RELATED"/>
    <property type="match status" value="1"/>
</dbReference>
<dbReference type="NCBIfam" id="TIGR02721">
    <property type="entry name" value="ycfN_thiK"/>
    <property type="match status" value="1"/>
</dbReference>
<name>A0ABM9WV95_VIBAE</name>
<protein>
    <submittedName>
        <fullName evidence="6">Thiamine kinase</fullName>
        <ecNumber evidence="6">2.7.1.89</ecNumber>
    </submittedName>
</protein>
<keyword evidence="7" id="KW-1185">Reference proteome</keyword>
<accession>A0ABM9WV95</accession>
<sequence length="298" mass="33784">MEKSSMAWFSWQQAKQLDPSLNALDGFFTEPPVKVQTVTGGLTNRCWRLESSQGLVYIWRPTSNVCKAFSISRHNEYQVLNAISSLEIGPKPVFIHEQGLLVEWIEGQALSDVGLPVRDLLSIAATIHQHPISALPLVPFSYISRIDHYWLELDGQYADTEFEALYMKWRTEPSVAPVPLALCHFDLGCYNLVRGDSGVKVIDWEYAGIADPRLDLTLTIQVADAPVEEAVKQYCQIRGIDDTSLWLSGVQAWQPRTLVMAMLWYLLAYKLWGDEQYLNSAHELKGSLCMEDHCFENS</sequence>
<organism evidence="6 7">
    <name type="scientific">Vibrio antiquarius (strain Ex25)</name>
    <dbReference type="NCBI Taxonomy" id="150340"/>
    <lineage>
        <taxon>Bacteria</taxon>
        <taxon>Pseudomonadati</taxon>
        <taxon>Pseudomonadota</taxon>
        <taxon>Gammaproteobacteria</taxon>
        <taxon>Vibrionales</taxon>
        <taxon>Vibrionaceae</taxon>
        <taxon>Vibrio</taxon>
        <taxon>Vibrio diabolicus subgroup</taxon>
    </lineage>
</organism>
<dbReference type="EMBL" id="DS267819">
    <property type="protein sequence ID" value="EDN57330.1"/>
    <property type="molecule type" value="Genomic_DNA"/>
</dbReference>
<evidence type="ECO:0000256" key="3">
    <source>
        <dbReference type="ARBA" id="ARBA00022777"/>
    </source>
</evidence>
<evidence type="ECO:0000313" key="7">
    <source>
        <dbReference type="Proteomes" id="UP000242664"/>
    </source>
</evidence>
<evidence type="ECO:0000256" key="4">
    <source>
        <dbReference type="ARBA" id="ARBA00022840"/>
    </source>
</evidence>
<evidence type="ECO:0000256" key="1">
    <source>
        <dbReference type="ARBA" id="ARBA00022679"/>
    </source>
</evidence>
<dbReference type="Proteomes" id="UP000242664">
    <property type="component" value="Unassembled WGS sequence"/>
</dbReference>
<dbReference type="InterPro" id="IPR002575">
    <property type="entry name" value="Aminoglycoside_PTrfase"/>
</dbReference>
<keyword evidence="3 6" id="KW-0418">Kinase</keyword>
<reference evidence="7" key="1">
    <citation type="submission" date="2006-10" db="EMBL/GenBank/DDBJ databases">
        <authorList>
            <person name="Heidelberg J."/>
            <person name="Sebastian Y."/>
        </authorList>
    </citation>
    <scope>NUCLEOTIDE SEQUENCE [LARGE SCALE GENOMIC DNA]</scope>
    <source>
        <strain evidence="7">EX25</strain>
    </source>
</reference>
<keyword evidence="1 6" id="KW-0808">Transferase</keyword>
<dbReference type="EC" id="2.7.1.89" evidence="6"/>
<keyword evidence="4" id="KW-0067">ATP-binding</keyword>
<evidence type="ECO:0000313" key="6">
    <source>
        <dbReference type="EMBL" id="EDN57330.1"/>
    </source>
</evidence>
<proteinExistence type="predicted"/>
<dbReference type="InterPro" id="IPR014093">
    <property type="entry name" value="Thiamine_kinase"/>
</dbReference>
<dbReference type="InterPro" id="IPR011009">
    <property type="entry name" value="Kinase-like_dom_sf"/>
</dbReference>
<dbReference type="Pfam" id="PF01636">
    <property type="entry name" value="APH"/>
    <property type="match status" value="1"/>
</dbReference>
<dbReference type="CDD" id="cd05151">
    <property type="entry name" value="ChoK-like"/>
    <property type="match status" value="1"/>
</dbReference>
<dbReference type="PANTHER" id="PTHR40086:SF1">
    <property type="entry name" value="CELL CYCLE REGULATOR CCRZ"/>
    <property type="match status" value="1"/>
</dbReference>
<dbReference type="SUPFAM" id="SSF56112">
    <property type="entry name" value="Protein kinase-like (PK-like)"/>
    <property type="match status" value="1"/>
</dbReference>
<dbReference type="Gene3D" id="3.90.1200.10">
    <property type="match status" value="1"/>
</dbReference>